<comment type="pathway">
    <text evidence="3 4">Cofactor biosynthesis; coenzyme A biosynthesis; CoA from (R)-pantothenate: step 2/5.</text>
</comment>
<feature type="binding site" evidence="3">
    <location>
        <position position="284"/>
    </location>
    <ligand>
        <name>CTP</name>
        <dbReference type="ChEBI" id="CHEBI:37563"/>
    </ligand>
</feature>
<keyword evidence="3 4" id="KW-0285">Flavoprotein</keyword>
<feature type="binding site" evidence="3">
    <location>
        <position position="317"/>
    </location>
    <ligand>
        <name>CTP</name>
        <dbReference type="ChEBI" id="CHEBI:37563"/>
    </ligand>
</feature>
<dbReference type="InterPro" id="IPR035929">
    <property type="entry name" value="CoaB-like_sf"/>
</dbReference>
<dbReference type="GO" id="GO:0046872">
    <property type="term" value="F:metal ion binding"/>
    <property type="evidence" value="ECO:0007669"/>
    <property type="project" value="UniProtKB-KW"/>
</dbReference>
<dbReference type="GO" id="GO:0010181">
    <property type="term" value="F:FMN binding"/>
    <property type="evidence" value="ECO:0007669"/>
    <property type="project" value="UniProtKB-UniRule"/>
</dbReference>
<dbReference type="Proteomes" id="UP000244792">
    <property type="component" value="Chromosome"/>
</dbReference>
<comment type="pathway">
    <text evidence="3 4">Cofactor biosynthesis; coenzyme A biosynthesis; CoA from (R)-pantothenate: step 3/5.</text>
</comment>
<dbReference type="EC" id="4.1.1.36" evidence="3"/>
<evidence type="ECO:0000256" key="3">
    <source>
        <dbReference type="HAMAP-Rule" id="MF_02225"/>
    </source>
</evidence>
<comment type="similarity">
    <text evidence="3 4">In the C-terminal section; belongs to the PPC synthetase family.</text>
</comment>
<dbReference type="Pfam" id="PF04127">
    <property type="entry name" value="DFP"/>
    <property type="match status" value="1"/>
</dbReference>
<dbReference type="InterPro" id="IPR003382">
    <property type="entry name" value="Flavoprotein"/>
</dbReference>
<proteinExistence type="inferred from homology"/>
<keyword evidence="3" id="KW-0479">Metal-binding</keyword>
<dbReference type="Pfam" id="PF02441">
    <property type="entry name" value="Flavoprotein"/>
    <property type="match status" value="1"/>
</dbReference>
<dbReference type="EMBL" id="CP020921">
    <property type="protein sequence ID" value="AWB10421.1"/>
    <property type="molecule type" value="Genomic_DNA"/>
</dbReference>
<dbReference type="InterPro" id="IPR005252">
    <property type="entry name" value="CoaBC"/>
</dbReference>
<dbReference type="PANTHER" id="PTHR14359:SF6">
    <property type="entry name" value="PHOSPHOPANTOTHENOYLCYSTEINE DECARBOXYLASE"/>
    <property type="match status" value="1"/>
</dbReference>
<dbReference type="EC" id="6.3.2.5" evidence="3"/>
<dbReference type="AlphaFoldDB" id="A0A2R4W0U0"/>
<feature type="region of interest" description="Phosphopantothenoylcysteine decarboxylase" evidence="3">
    <location>
        <begin position="1"/>
        <end position="185"/>
    </location>
</feature>
<evidence type="ECO:0000259" key="5">
    <source>
        <dbReference type="Pfam" id="PF02441"/>
    </source>
</evidence>
<feature type="binding site" evidence="3">
    <location>
        <position position="331"/>
    </location>
    <ligand>
        <name>CTP</name>
        <dbReference type="ChEBI" id="CHEBI:37563"/>
    </ligand>
</feature>
<organism evidence="7 8">
    <name type="scientific">Thermodesulfobium acidiphilum</name>
    <dbReference type="NCBI Taxonomy" id="1794699"/>
    <lineage>
        <taxon>Bacteria</taxon>
        <taxon>Pseudomonadati</taxon>
        <taxon>Thermodesulfobiota</taxon>
        <taxon>Thermodesulfobiia</taxon>
        <taxon>Thermodesulfobiales</taxon>
        <taxon>Thermodesulfobiaceae</taxon>
        <taxon>Thermodesulfobium</taxon>
    </lineage>
</organism>
<keyword evidence="3 4" id="KW-0288">FMN</keyword>
<feature type="binding site" evidence="3">
    <location>
        <begin position="299"/>
        <end position="302"/>
    </location>
    <ligand>
        <name>CTP</name>
        <dbReference type="ChEBI" id="CHEBI:37563"/>
    </ligand>
</feature>
<dbReference type="Gene3D" id="3.40.50.1950">
    <property type="entry name" value="Flavin prenyltransferase-like"/>
    <property type="match status" value="1"/>
</dbReference>
<feature type="domain" description="Flavoprotein" evidence="5">
    <location>
        <begin position="1"/>
        <end position="167"/>
    </location>
</feature>
<feature type="region of interest" description="Phosphopantothenate--cysteine ligase" evidence="3">
    <location>
        <begin position="186"/>
        <end position="390"/>
    </location>
</feature>
<comment type="catalytic activity">
    <reaction evidence="3 4">
        <text>N-[(R)-4-phosphopantothenoyl]-L-cysteine + H(+) = (R)-4'-phosphopantetheine + CO2</text>
        <dbReference type="Rhea" id="RHEA:16793"/>
        <dbReference type="ChEBI" id="CHEBI:15378"/>
        <dbReference type="ChEBI" id="CHEBI:16526"/>
        <dbReference type="ChEBI" id="CHEBI:59458"/>
        <dbReference type="ChEBI" id="CHEBI:61723"/>
        <dbReference type="EC" id="4.1.1.36"/>
    </reaction>
</comment>
<dbReference type="Gene3D" id="3.40.50.10300">
    <property type="entry name" value="CoaB-like"/>
    <property type="match status" value="1"/>
</dbReference>
<gene>
    <name evidence="3" type="primary">coaBC</name>
    <name evidence="7" type="ORF">TDSAC_1072</name>
</gene>
<evidence type="ECO:0000256" key="2">
    <source>
        <dbReference type="ARBA" id="ARBA00023239"/>
    </source>
</evidence>
<comment type="function">
    <text evidence="3">Catalyzes two sequential steps in the biosynthesis of coenzyme A. In the first step cysteine is conjugated to 4'-phosphopantothenate to form 4-phosphopantothenoylcysteine. In the second step the latter compound is decarboxylated to form 4'-phosphopantotheine.</text>
</comment>
<keyword evidence="8" id="KW-1185">Reference proteome</keyword>
<keyword evidence="3" id="KW-0460">Magnesium</keyword>
<protein>
    <recommendedName>
        <fullName evidence="3">Coenzyme A biosynthesis bifunctional protein CoaBC</fullName>
    </recommendedName>
    <alternativeName>
        <fullName evidence="3">DNA/pantothenate metabolism flavoprotein</fullName>
    </alternativeName>
    <alternativeName>
        <fullName evidence="3">Phosphopantothenoylcysteine synthetase/decarboxylase</fullName>
        <shortName evidence="3">PPCS-PPCDC</shortName>
    </alternativeName>
    <domain>
        <recommendedName>
            <fullName evidence="3">Phosphopantothenoylcysteine decarboxylase</fullName>
            <shortName evidence="3">PPC decarboxylase</shortName>
            <shortName evidence="3">PPC-DC</shortName>
            <ecNumber evidence="3">4.1.1.36</ecNumber>
        </recommendedName>
        <alternativeName>
            <fullName evidence="3">CoaC</fullName>
        </alternativeName>
    </domain>
    <domain>
        <recommendedName>
            <fullName evidence="3">Phosphopantothenate--cysteine ligase</fullName>
            <ecNumber evidence="3">6.3.2.5</ecNumber>
        </recommendedName>
        <alternativeName>
            <fullName evidence="3">CoaB</fullName>
        </alternativeName>
        <alternativeName>
            <fullName evidence="3">Phosphopantothenoylcysteine synthetase</fullName>
            <shortName evidence="3">PPC synthetase</shortName>
            <shortName evidence="3">PPC-S</shortName>
        </alternativeName>
    </domain>
</protein>
<dbReference type="NCBIfam" id="TIGR00521">
    <property type="entry name" value="coaBC_dfp"/>
    <property type="match status" value="1"/>
</dbReference>
<comment type="cofactor">
    <cofactor evidence="3">
        <name>Mg(2+)</name>
        <dbReference type="ChEBI" id="CHEBI:18420"/>
    </cofactor>
</comment>
<keyword evidence="3 4" id="KW-0436">Ligase</keyword>
<feature type="active site" description="Proton donor" evidence="3">
    <location>
        <position position="153"/>
    </location>
</feature>
<keyword evidence="2 3" id="KW-0456">Lyase</keyword>
<dbReference type="GO" id="GO:0004633">
    <property type="term" value="F:phosphopantothenoylcysteine decarboxylase activity"/>
    <property type="evidence" value="ECO:0007669"/>
    <property type="project" value="UniProtKB-UniRule"/>
</dbReference>
<comment type="function">
    <text evidence="4">Catalyzes two steps in the biosynthesis of coenzyme A. In the first step cysteine is conjugated to 4'-phosphopantothenate to form 4-phosphopantothenoylcysteine, in the latter compound is decarboxylated to form 4'-phosphopantotheine.</text>
</comment>
<comment type="catalytic activity">
    <reaction evidence="3 4">
        <text>(R)-4'-phosphopantothenate + L-cysteine + CTP = N-[(R)-4-phosphopantothenoyl]-L-cysteine + CMP + diphosphate + H(+)</text>
        <dbReference type="Rhea" id="RHEA:19397"/>
        <dbReference type="ChEBI" id="CHEBI:10986"/>
        <dbReference type="ChEBI" id="CHEBI:15378"/>
        <dbReference type="ChEBI" id="CHEBI:33019"/>
        <dbReference type="ChEBI" id="CHEBI:35235"/>
        <dbReference type="ChEBI" id="CHEBI:37563"/>
        <dbReference type="ChEBI" id="CHEBI:59458"/>
        <dbReference type="ChEBI" id="CHEBI:60377"/>
        <dbReference type="EC" id="6.3.2.5"/>
    </reaction>
</comment>
<dbReference type="PANTHER" id="PTHR14359">
    <property type="entry name" value="HOMO-OLIGOMERIC FLAVIN CONTAINING CYS DECARBOXYLASE FAMILY"/>
    <property type="match status" value="1"/>
</dbReference>
<sequence length="390" mass="43103">MKILFGICGGISAYKAANFVSSLVKEGNEVNVVMTQNATRFVSPLTFEALTKNICYSESNLPSGKDSIAHITLPQKSDVFIICPATANTISKIALGIADNLLTTMAIARKCPLVLVPAMNDTMWGNPSVQDNVKKLLAQDVIFFGPAYGRLACDSIGSGRMLEVPELLEMFNYHFYPKKDFVGKKILITAGPTREPIDPVRYISNRSSGKMGFAFAQAASLRGAQVRLIAGPTGLRTPYMVERIDVETTEEMFKSVIDNFEFCDILVMAAAVSDFKVDQRYTKKIKKKNNLELNLISNPDILKEVNLLKKNQIVIGFAAETENLSTNANKKLVEKKLDYIVANKIHETGFPFGSENNEVLILSSSGDYYELNSTKINIANFILDIIKEKI</sequence>
<evidence type="ECO:0000313" key="7">
    <source>
        <dbReference type="EMBL" id="AWB10421.1"/>
    </source>
</evidence>
<dbReference type="SUPFAM" id="SSF52507">
    <property type="entry name" value="Homo-oligomeric flavin-containing Cys decarboxylases, HFCD"/>
    <property type="match status" value="1"/>
</dbReference>
<keyword evidence="3" id="KW-0511">Multifunctional enzyme</keyword>
<dbReference type="InterPro" id="IPR036551">
    <property type="entry name" value="Flavin_trans-like"/>
</dbReference>
<dbReference type="HAMAP" id="MF_02225">
    <property type="entry name" value="CoaBC"/>
    <property type="match status" value="1"/>
</dbReference>
<comment type="caution">
    <text evidence="3">Lacks conserved residue(s) required for the propagation of feature annotation.</text>
</comment>
<evidence type="ECO:0000256" key="1">
    <source>
        <dbReference type="ARBA" id="ARBA00022793"/>
    </source>
</evidence>
<feature type="domain" description="DNA/pantothenate metabolism flavoprotein C-terminal" evidence="6">
    <location>
        <begin position="182"/>
        <end position="388"/>
    </location>
</feature>
<dbReference type="KEGG" id="taci:TDSAC_1072"/>
<dbReference type="SUPFAM" id="SSF102645">
    <property type="entry name" value="CoaB-like"/>
    <property type="match status" value="1"/>
</dbReference>
<feature type="binding site" evidence="3">
    <location>
        <position position="335"/>
    </location>
    <ligand>
        <name>CTP</name>
        <dbReference type="ChEBI" id="CHEBI:37563"/>
    </ligand>
</feature>
<evidence type="ECO:0000259" key="6">
    <source>
        <dbReference type="Pfam" id="PF04127"/>
    </source>
</evidence>
<evidence type="ECO:0000313" key="8">
    <source>
        <dbReference type="Proteomes" id="UP000244792"/>
    </source>
</evidence>
<accession>A0A2R4W0U0</accession>
<dbReference type="GO" id="GO:0004632">
    <property type="term" value="F:phosphopantothenate--cysteine ligase activity"/>
    <property type="evidence" value="ECO:0007669"/>
    <property type="project" value="UniProtKB-UniRule"/>
</dbReference>
<name>A0A2R4W0U0_THEAF</name>
<reference evidence="7 8" key="1">
    <citation type="submission" date="2017-04" db="EMBL/GenBank/DDBJ databases">
        <title>Genomic insights into metabolism of Thermodesulfobium acidiphilum.</title>
        <authorList>
            <person name="Toshchakov S.V."/>
            <person name="Frolov E.N."/>
            <person name="Kublanov I.V."/>
            <person name="Samarov N.I."/>
            <person name="Novikov A."/>
            <person name="Lebedinsky A.V."/>
            <person name="Bonch-Osmolovskaya E.A."/>
            <person name="Chernyh N.A."/>
        </authorList>
    </citation>
    <scope>NUCLEOTIDE SEQUENCE [LARGE SCALE GENOMIC DNA]</scope>
    <source>
        <strain evidence="7 8">3127-1</strain>
    </source>
</reference>
<comment type="similarity">
    <text evidence="3 4">In the N-terminal section; belongs to the HFCD (homo-oligomeric flavin containing Cys decarboxylase) superfamily.</text>
</comment>
<dbReference type="GO" id="GO:0071513">
    <property type="term" value="C:phosphopantothenoylcysteine decarboxylase complex"/>
    <property type="evidence" value="ECO:0007669"/>
    <property type="project" value="TreeGrafter"/>
</dbReference>
<comment type="cofactor">
    <cofactor evidence="3">
        <name>FMN</name>
        <dbReference type="ChEBI" id="CHEBI:58210"/>
    </cofactor>
    <text evidence="3">Binds 1 FMN per subunit.</text>
</comment>
<dbReference type="GO" id="GO:0015941">
    <property type="term" value="P:pantothenate catabolic process"/>
    <property type="evidence" value="ECO:0007669"/>
    <property type="project" value="InterPro"/>
</dbReference>
<keyword evidence="1 3" id="KW-0210">Decarboxylase</keyword>
<dbReference type="UniPathway" id="UPA00241">
    <property type="reaction ID" value="UER00353"/>
</dbReference>
<dbReference type="InterPro" id="IPR007085">
    <property type="entry name" value="DNA/pantothenate-metab_flavo_C"/>
</dbReference>
<feature type="binding site" evidence="3">
    <location>
        <position position="274"/>
    </location>
    <ligand>
        <name>CTP</name>
        <dbReference type="ChEBI" id="CHEBI:37563"/>
    </ligand>
</feature>
<evidence type="ECO:0000256" key="4">
    <source>
        <dbReference type="RuleBase" id="RU364078"/>
    </source>
</evidence>
<dbReference type="RefSeq" id="WP_199919716.1">
    <property type="nucleotide sequence ID" value="NZ_CP020921.1"/>
</dbReference>
<dbReference type="GO" id="GO:0015937">
    <property type="term" value="P:coenzyme A biosynthetic process"/>
    <property type="evidence" value="ECO:0007669"/>
    <property type="project" value="UniProtKB-UniRule"/>
</dbReference>